<dbReference type="AlphaFoldDB" id="A0AAW1VU58"/>
<gene>
    <name evidence="1" type="ORF">M0R45_034582</name>
</gene>
<comment type="caution">
    <text evidence="1">The sequence shown here is derived from an EMBL/GenBank/DDBJ whole genome shotgun (WGS) entry which is preliminary data.</text>
</comment>
<organism evidence="1 2">
    <name type="scientific">Rubus argutus</name>
    <name type="common">Southern blackberry</name>
    <dbReference type="NCBI Taxonomy" id="59490"/>
    <lineage>
        <taxon>Eukaryota</taxon>
        <taxon>Viridiplantae</taxon>
        <taxon>Streptophyta</taxon>
        <taxon>Embryophyta</taxon>
        <taxon>Tracheophyta</taxon>
        <taxon>Spermatophyta</taxon>
        <taxon>Magnoliopsida</taxon>
        <taxon>eudicotyledons</taxon>
        <taxon>Gunneridae</taxon>
        <taxon>Pentapetalae</taxon>
        <taxon>rosids</taxon>
        <taxon>fabids</taxon>
        <taxon>Rosales</taxon>
        <taxon>Rosaceae</taxon>
        <taxon>Rosoideae</taxon>
        <taxon>Rosoideae incertae sedis</taxon>
        <taxon>Rubus</taxon>
    </lineage>
</organism>
<dbReference type="EMBL" id="JBEDUW010000007">
    <property type="protein sequence ID" value="KAK9910626.1"/>
    <property type="molecule type" value="Genomic_DNA"/>
</dbReference>
<sequence>MKSRGDTIIIAEESRSKRFQIGIGLGCAVWLIYQLRKSLEVEKGRICGKCATSFSTTIEEFRDTWGCVVVCEKQTVFQSWKIINRCLSSWLHREVDLLPYQNNRAFFVCKNYEEAKRIANHSKIPLKGQPEVLLLNGWMA</sequence>
<evidence type="ECO:0000313" key="2">
    <source>
        <dbReference type="Proteomes" id="UP001457282"/>
    </source>
</evidence>
<reference evidence="1 2" key="1">
    <citation type="journal article" date="2023" name="G3 (Bethesda)">
        <title>A chromosome-length genome assembly and annotation of blackberry (Rubus argutus, cv. 'Hillquist').</title>
        <authorList>
            <person name="Bruna T."/>
            <person name="Aryal R."/>
            <person name="Dudchenko O."/>
            <person name="Sargent D.J."/>
            <person name="Mead D."/>
            <person name="Buti M."/>
            <person name="Cavallini A."/>
            <person name="Hytonen T."/>
            <person name="Andres J."/>
            <person name="Pham M."/>
            <person name="Weisz D."/>
            <person name="Mascagni F."/>
            <person name="Usai G."/>
            <person name="Natali L."/>
            <person name="Bassil N."/>
            <person name="Fernandez G.E."/>
            <person name="Lomsadze A."/>
            <person name="Armour M."/>
            <person name="Olukolu B."/>
            <person name="Poorten T."/>
            <person name="Britton C."/>
            <person name="Davik J."/>
            <person name="Ashrafi H."/>
            <person name="Aiden E.L."/>
            <person name="Borodovsky M."/>
            <person name="Worthington M."/>
        </authorList>
    </citation>
    <scope>NUCLEOTIDE SEQUENCE [LARGE SCALE GENOMIC DNA]</scope>
    <source>
        <strain evidence="1">PI 553951</strain>
    </source>
</reference>
<name>A0AAW1VU58_RUBAR</name>
<dbReference type="Proteomes" id="UP001457282">
    <property type="component" value="Unassembled WGS sequence"/>
</dbReference>
<protein>
    <submittedName>
        <fullName evidence="1">Uncharacterized protein</fullName>
    </submittedName>
</protein>
<proteinExistence type="predicted"/>
<accession>A0AAW1VU58</accession>
<evidence type="ECO:0000313" key="1">
    <source>
        <dbReference type="EMBL" id="KAK9910626.1"/>
    </source>
</evidence>
<keyword evidence="2" id="KW-1185">Reference proteome</keyword>